<comment type="caution">
    <text evidence="1">The sequence shown here is derived from an EMBL/GenBank/DDBJ whole genome shotgun (WGS) entry which is preliminary data.</text>
</comment>
<evidence type="ECO:0000313" key="1">
    <source>
        <dbReference type="EMBL" id="GLS19284.1"/>
    </source>
</evidence>
<organism evidence="1 2">
    <name type="scientific">Labrys miyagiensis</name>
    <dbReference type="NCBI Taxonomy" id="346912"/>
    <lineage>
        <taxon>Bacteria</taxon>
        <taxon>Pseudomonadati</taxon>
        <taxon>Pseudomonadota</taxon>
        <taxon>Alphaproteobacteria</taxon>
        <taxon>Hyphomicrobiales</taxon>
        <taxon>Xanthobacteraceae</taxon>
        <taxon>Labrys</taxon>
    </lineage>
</organism>
<sequence>MFKIVGTTVSYEQLKDGIHAGSGKGTIDGQNLQYTYVDDRTHDTGACTGLLSNDGTKIDGTCGNNSGRWGFKVTR</sequence>
<protein>
    <submittedName>
        <fullName evidence="1">Uncharacterized protein</fullName>
    </submittedName>
</protein>
<name>A0ABQ6CGC5_9HYPH</name>
<keyword evidence="2" id="KW-1185">Reference proteome</keyword>
<reference evidence="2" key="1">
    <citation type="journal article" date="2019" name="Int. J. Syst. Evol. Microbiol.">
        <title>The Global Catalogue of Microorganisms (GCM) 10K type strain sequencing project: providing services to taxonomists for standard genome sequencing and annotation.</title>
        <authorList>
            <consortium name="The Broad Institute Genomics Platform"/>
            <consortium name="The Broad Institute Genome Sequencing Center for Infectious Disease"/>
            <person name="Wu L."/>
            <person name="Ma J."/>
        </authorList>
    </citation>
    <scope>NUCLEOTIDE SEQUENCE [LARGE SCALE GENOMIC DNA]</scope>
    <source>
        <strain evidence="2">NBRC 101365</strain>
    </source>
</reference>
<proteinExistence type="predicted"/>
<dbReference type="Proteomes" id="UP001156882">
    <property type="component" value="Unassembled WGS sequence"/>
</dbReference>
<dbReference type="EMBL" id="BSPC01000022">
    <property type="protein sequence ID" value="GLS19284.1"/>
    <property type="molecule type" value="Genomic_DNA"/>
</dbReference>
<gene>
    <name evidence="1" type="ORF">GCM10007874_23010</name>
</gene>
<evidence type="ECO:0000313" key="2">
    <source>
        <dbReference type="Proteomes" id="UP001156882"/>
    </source>
</evidence>
<accession>A0ABQ6CGC5</accession>